<protein>
    <submittedName>
        <fullName evidence="1">Uncharacterized protein</fullName>
    </submittedName>
</protein>
<organism evidence="1 2">
    <name type="scientific">Cucurbita argyrosperma subsp. sororia</name>
    <dbReference type="NCBI Taxonomy" id="37648"/>
    <lineage>
        <taxon>Eukaryota</taxon>
        <taxon>Viridiplantae</taxon>
        <taxon>Streptophyta</taxon>
        <taxon>Embryophyta</taxon>
        <taxon>Tracheophyta</taxon>
        <taxon>Spermatophyta</taxon>
        <taxon>Magnoliopsida</taxon>
        <taxon>eudicotyledons</taxon>
        <taxon>Gunneridae</taxon>
        <taxon>Pentapetalae</taxon>
        <taxon>rosids</taxon>
        <taxon>fabids</taxon>
        <taxon>Cucurbitales</taxon>
        <taxon>Cucurbitaceae</taxon>
        <taxon>Cucurbiteae</taxon>
        <taxon>Cucurbita</taxon>
    </lineage>
</organism>
<gene>
    <name evidence="1" type="ORF">SDJN03_13689</name>
</gene>
<evidence type="ECO:0000313" key="1">
    <source>
        <dbReference type="EMBL" id="KAG6591343.1"/>
    </source>
</evidence>
<feature type="non-terminal residue" evidence="1">
    <location>
        <position position="1"/>
    </location>
</feature>
<proteinExistence type="predicted"/>
<sequence length="139" mass="15860">MRYIILKSSLYFKSLFKEIQRLQSRIAKTSKSPRVNFFYCSSLIATAHTSKTLHLSLSLFFLYRLINGGDQFSDQLLRPLFRAGICKQYDVVSSIIPHQCVSTLSLDRTGFEVSRVEQLQPIVPALSLTRLRIIVTTTA</sequence>
<evidence type="ECO:0000313" key="2">
    <source>
        <dbReference type="Proteomes" id="UP000685013"/>
    </source>
</evidence>
<dbReference type="EMBL" id="JAGKQH010000009">
    <property type="protein sequence ID" value="KAG6591343.1"/>
    <property type="molecule type" value="Genomic_DNA"/>
</dbReference>
<dbReference type="Proteomes" id="UP000685013">
    <property type="component" value="Chromosome 9"/>
</dbReference>
<keyword evidence="2" id="KW-1185">Reference proteome</keyword>
<accession>A0AAV6N4J8</accession>
<dbReference type="AlphaFoldDB" id="A0AAV6N4J8"/>
<comment type="caution">
    <text evidence="1">The sequence shown here is derived from an EMBL/GenBank/DDBJ whole genome shotgun (WGS) entry which is preliminary data.</text>
</comment>
<reference evidence="1 2" key="1">
    <citation type="journal article" date="2021" name="Hortic Res">
        <title>The domestication of Cucurbita argyrosperma as revealed by the genome of its wild relative.</title>
        <authorList>
            <person name="Barrera-Redondo J."/>
            <person name="Sanchez-de la Vega G."/>
            <person name="Aguirre-Liguori J.A."/>
            <person name="Castellanos-Morales G."/>
            <person name="Gutierrez-Guerrero Y.T."/>
            <person name="Aguirre-Dugua X."/>
            <person name="Aguirre-Planter E."/>
            <person name="Tenaillon M.I."/>
            <person name="Lira-Saade R."/>
            <person name="Eguiarte L.E."/>
        </authorList>
    </citation>
    <scope>NUCLEOTIDE SEQUENCE [LARGE SCALE GENOMIC DNA]</scope>
    <source>
        <strain evidence="1">JBR-2021</strain>
    </source>
</reference>
<name>A0AAV6N4J8_9ROSI</name>